<dbReference type="SUPFAM" id="SSF51182">
    <property type="entry name" value="RmlC-like cupins"/>
    <property type="match status" value="1"/>
</dbReference>
<organism evidence="5 6">
    <name type="scientific">Amedibacterium intestinale</name>
    <dbReference type="NCBI Taxonomy" id="2583452"/>
    <lineage>
        <taxon>Bacteria</taxon>
        <taxon>Bacillati</taxon>
        <taxon>Bacillota</taxon>
        <taxon>Erysipelotrichia</taxon>
        <taxon>Erysipelotrichales</taxon>
        <taxon>Erysipelotrichaceae</taxon>
        <taxon>Amedibacterium</taxon>
    </lineage>
</organism>
<dbReference type="GO" id="GO:0043565">
    <property type="term" value="F:sequence-specific DNA binding"/>
    <property type="evidence" value="ECO:0007669"/>
    <property type="project" value="InterPro"/>
</dbReference>
<gene>
    <name evidence="5" type="ORF">Aargi30884_27120</name>
</gene>
<dbReference type="Proteomes" id="UP000464754">
    <property type="component" value="Chromosome"/>
</dbReference>
<reference evidence="6" key="1">
    <citation type="submission" date="2019-05" db="EMBL/GenBank/DDBJ databases">
        <title>Complete genome sequencing of Absiella argi strain JCM 30884.</title>
        <authorList>
            <person name="Sakamoto M."/>
            <person name="Murakami T."/>
            <person name="Mori H."/>
        </authorList>
    </citation>
    <scope>NUCLEOTIDE SEQUENCE [LARGE SCALE GENOMIC DNA]</scope>
    <source>
        <strain evidence="6">JCM 30884</strain>
    </source>
</reference>
<dbReference type="InterPro" id="IPR018060">
    <property type="entry name" value="HTH_AraC"/>
</dbReference>
<evidence type="ECO:0000256" key="1">
    <source>
        <dbReference type="ARBA" id="ARBA00023015"/>
    </source>
</evidence>
<evidence type="ECO:0000313" key="5">
    <source>
        <dbReference type="EMBL" id="BBK23809.1"/>
    </source>
</evidence>
<sequence>MKSTYEIIKPNPDQDVMIHLINAETIKASNFPIDTTCIPPHWHRSIEFSYIRKGSAKLTIQNKTRMLHEGDFIFVNSAQIHQIASDNLTSEVLLLIIPYDFLKKAIPSIDSLVFDIYDKPYHPMFFEIFDFFYQSLTSPKEYDKLKIDAYVYMLLHILVTSYQIENIDKSYISNQKLQRDMLDYIETNYKHDISLCDFAERFHLNAEYVSRLFKSLFGVNFKTYLTNYRLNSSMNDIVYSKKSMQDIAYAYGFSSVKSFIFSFKGYYNQTPYQYRLYHQKKTK</sequence>
<dbReference type="SUPFAM" id="SSF46689">
    <property type="entry name" value="Homeodomain-like"/>
    <property type="match status" value="1"/>
</dbReference>
<dbReference type="Pfam" id="PF02311">
    <property type="entry name" value="AraC_binding"/>
    <property type="match status" value="1"/>
</dbReference>
<dbReference type="Pfam" id="PF12833">
    <property type="entry name" value="HTH_18"/>
    <property type="match status" value="1"/>
</dbReference>
<evidence type="ECO:0000259" key="4">
    <source>
        <dbReference type="PROSITE" id="PS01124"/>
    </source>
</evidence>
<evidence type="ECO:0000256" key="2">
    <source>
        <dbReference type="ARBA" id="ARBA00023125"/>
    </source>
</evidence>
<dbReference type="GO" id="GO:0003700">
    <property type="term" value="F:DNA-binding transcription factor activity"/>
    <property type="evidence" value="ECO:0007669"/>
    <property type="project" value="InterPro"/>
</dbReference>
<dbReference type="SMART" id="SM00342">
    <property type="entry name" value="HTH_ARAC"/>
    <property type="match status" value="1"/>
</dbReference>
<dbReference type="Gene3D" id="2.60.120.10">
    <property type="entry name" value="Jelly Rolls"/>
    <property type="match status" value="1"/>
</dbReference>
<evidence type="ECO:0000256" key="3">
    <source>
        <dbReference type="ARBA" id="ARBA00023163"/>
    </source>
</evidence>
<dbReference type="Gene3D" id="1.10.10.60">
    <property type="entry name" value="Homeodomain-like"/>
    <property type="match status" value="2"/>
</dbReference>
<dbReference type="RefSeq" id="WP_163052456.1">
    <property type="nucleotide sequence ID" value="NZ_AP019695.1"/>
</dbReference>
<dbReference type="PROSITE" id="PS01124">
    <property type="entry name" value="HTH_ARAC_FAMILY_2"/>
    <property type="match status" value="1"/>
</dbReference>
<dbReference type="InterPro" id="IPR003313">
    <property type="entry name" value="AraC-bd"/>
</dbReference>
<evidence type="ECO:0000313" key="6">
    <source>
        <dbReference type="Proteomes" id="UP000464754"/>
    </source>
</evidence>
<feature type="domain" description="HTH araC/xylS-type" evidence="4">
    <location>
        <begin position="179"/>
        <end position="277"/>
    </location>
</feature>
<dbReference type="InterPro" id="IPR011051">
    <property type="entry name" value="RmlC_Cupin_sf"/>
</dbReference>
<name>A0A6N4TM38_9FIRM</name>
<protein>
    <submittedName>
        <fullName evidence="5">AraC family transcriptional regulator</fullName>
    </submittedName>
</protein>
<dbReference type="EMBL" id="AP019695">
    <property type="protein sequence ID" value="BBK23809.1"/>
    <property type="molecule type" value="Genomic_DNA"/>
</dbReference>
<dbReference type="PANTHER" id="PTHR43280:SF2">
    <property type="entry name" value="HTH-TYPE TRANSCRIPTIONAL REGULATOR EXSA"/>
    <property type="match status" value="1"/>
</dbReference>
<proteinExistence type="predicted"/>
<keyword evidence="3" id="KW-0804">Transcription</keyword>
<keyword evidence="1" id="KW-0805">Transcription regulation</keyword>
<dbReference type="AlphaFoldDB" id="A0A6N4TM38"/>
<dbReference type="InterPro" id="IPR014710">
    <property type="entry name" value="RmlC-like_jellyroll"/>
</dbReference>
<keyword evidence="2" id="KW-0238">DNA-binding</keyword>
<keyword evidence="6" id="KW-1185">Reference proteome</keyword>
<accession>A0A6N4TM38</accession>
<dbReference type="InterPro" id="IPR009057">
    <property type="entry name" value="Homeodomain-like_sf"/>
</dbReference>
<dbReference type="KEGG" id="aarg:Aargi30884_27120"/>
<dbReference type="PANTHER" id="PTHR43280">
    <property type="entry name" value="ARAC-FAMILY TRANSCRIPTIONAL REGULATOR"/>
    <property type="match status" value="1"/>
</dbReference>